<name>A0AAD9A661_9PEZI</name>
<accession>A0AAD9A661</accession>
<feature type="region of interest" description="Disordered" evidence="1">
    <location>
        <begin position="419"/>
        <end position="467"/>
    </location>
</feature>
<feature type="compositionally biased region" description="Polar residues" evidence="1">
    <location>
        <begin position="1045"/>
        <end position="1056"/>
    </location>
</feature>
<dbReference type="InterPro" id="IPR002889">
    <property type="entry name" value="WSC_carb-bd"/>
</dbReference>
<feature type="region of interest" description="Disordered" evidence="1">
    <location>
        <begin position="792"/>
        <end position="857"/>
    </location>
</feature>
<feature type="region of interest" description="Disordered" evidence="1">
    <location>
        <begin position="1040"/>
        <end position="1071"/>
    </location>
</feature>
<evidence type="ECO:0000313" key="4">
    <source>
        <dbReference type="EMBL" id="KAK1841700.1"/>
    </source>
</evidence>
<dbReference type="SMART" id="SM00321">
    <property type="entry name" value="WSC"/>
    <property type="match status" value="1"/>
</dbReference>
<evidence type="ECO:0000313" key="5">
    <source>
        <dbReference type="Proteomes" id="UP001243330"/>
    </source>
</evidence>
<feature type="chain" id="PRO_5042218602" description="WSC domain-containing protein" evidence="2">
    <location>
        <begin position="21"/>
        <end position="1194"/>
    </location>
</feature>
<keyword evidence="5" id="KW-1185">Reference proteome</keyword>
<dbReference type="Proteomes" id="UP001243330">
    <property type="component" value="Unassembled WGS sequence"/>
</dbReference>
<feature type="domain" description="WSC" evidence="3">
    <location>
        <begin position="566"/>
        <end position="654"/>
    </location>
</feature>
<evidence type="ECO:0000256" key="2">
    <source>
        <dbReference type="SAM" id="SignalP"/>
    </source>
</evidence>
<feature type="region of interest" description="Disordered" evidence="1">
    <location>
        <begin position="1095"/>
        <end position="1157"/>
    </location>
</feature>
<keyword evidence="2" id="KW-0732">Signal</keyword>
<dbReference type="Pfam" id="PF01822">
    <property type="entry name" value="WSC"/>
    <property type="match status" value="1"/>
</dbReference>
<proteinExistence type="predicted"/>
<dbReference type="PROSITE" id="PS51212">
    <property type="entry name" value="WSC"/>
    <property type="match status" value="1"/>
</dbReference>
<dbReference type="AlphaFoldDB" id="A0AAD9A661"/>
<sequence>MLMSTSSLCALASLLGLAEGIIIRPGGTAQELAAAAIQDSRLEVQNPFVSTPRAGALSYGTFTDGPNGLSGVIKSTGKVADAPAGYQCPRESALRAKRVESQCVPSTAFAQSVGSCGDYSHFSVDISFAQGISELRITLILATGERLLGGVPDEFGVFWDFGSSDYFQTTALSTDLSVNGADLGLSYPRALTQTIVFPLPGGSPSVSRRRQVSTGNLSIYVCDAANPYIDSAILFAVSGYSDATSTMATSTEASSATTATVSETELPSTSETSTESFTEAFSTTATTVSEPGLLATTSSTVSATSDLSTGTTSDSWSTLESPSSTSSLTRLTIESSPTTTESSVSSSFEEATTTSIPTISFPLVTVTATTESFFLPSGFPTNTIRTTLETILSSFMALSTKPSSAETSPGTTAMSISTATTSADATASSSETSTVNTASTESAPSLPIAQTTPSPTPRGTTSDTSQSSLTAALDLDIIASSPAGVSSTAQSSGSSISFTIRPSSSPETTTPTPSPATSSPFVNIPATSTSAASTTPRPASQPAATSTLPSAEPTVSILSNVPVINNHVFRGCLGSQAGYPSFNEVGRDTAMTPQRCIELAGSLRYAGVFFDTCYGSDSLESASFVPTEGCGTPCPGDLQQICGGNVATNITRLRARHFRPQVSKRAVPGSVLLTIYERVDSVVVTPGTTTTTIPVGGDSVLPSTPITLPGSAAPENITPITNGGTPAGQLTTIGNTLDPAVPPQPSSFTSVFIVDGVPTTLAGATTPSTTAPSSPATTVIPAPGDDVDVLNPSSSVGLAGSQTVPSVGSPTAGSGADLGDDGDVLDPSSSGGLAGSQTVSNVGSPTAASAPGFGENSDVLVPLPTTLGLATSRISPSMASESTGNLGVDMPITSVVSTITYTTIDSANPTALMGTELCSTLYFPDCGCPTQVTPTVPMTTIEASCNRCGSKGESLVTLTVPESPYRTQQSVVEEKYRSGGNHLQPQGSKLYPEESQTQPSMVPVEVAPAPINLSDPSKPIVLPQSPIASAVSAVTATAVGSSGSDTSANQSNASDGSESKDAHGNTVVSPANPAVSVGSVGAADIHSVATAIPTQVVSSSKPESSVAGSSDVAGAGPGVGGTSPGGSDFVPGSGPSSGEEPLSPSSTESITGASVSSKPSTVVASGSFRAQQWFDSFFFGSATLLSITFVHLLN</sequence>
<feature type="signal peptide" evidence="2">
    <location>
        <begin position="1"/>
        <end position="20"/>
    </location>
</feature>
<feature type="region of interest" description="Disordered" evidence="1">
    <location>
        <begin position="250"/>
        <end position="351"/>
    </location>
</feature>
<protein>
    <recommendedName>
        <fullName evidence="3">WSC domain-containing protein</fullName>
    </recommendedName>
</protein>
<feature type="region of interest" description="Disordered" evidence="1">
    <location>
        <begin position="483"/>
        <end position="551"/>
    </location>
</feature>
<reference evidence="4" key="1">
    <citation type="submission" date="2023-01" db="EMBL/GenBank/DDBJ databases">
        <title>Colletotrichum chrysophilum M932 genome sequence.</title>
        <authorList>
            <person name="Baroncelli R."/>
        </authorList>
    </citation>
    <scope>NUCLEOTIDE SEQUENCE</scope>
    <source>
        <strain evidence="4">M932</strain>
    </source>
</reference>
<organism evidence="4 5">
    <name type="scientific">Colletotrichum chrysophilum</name>
    <dbReference type="NCBI Taxonomy" id="1836956"/>
    <lineage>
        <taxon>Eukaryota</taxon>
        <taxon>Fungi</taxon>
        <taxon>Dikarya</taxon>
        <taxon>Ascomycota</taxon>
        <taxon>Pezizomycotina</taxon>
        <taxon>Sordariomycetes</taxon>
        <taxon>Hypocreomycetidae</taxon>
        <taxon>Glomerellales</taxon>
        <taxon>Glomerellaceae</taxon>
        <taxon>Colletotrichum</taxon>
        <taxon>Colletotrichum gloeosporioides species complex</taxon>
    </lineage>
</organism>
<comment type="caution">
    <text evidence="4">The sequence shown here is derived from an EMBL/GenBank/DDBJ whole genome shotgun (WGS) entry which is preliminary data.</text>
</comment>
<feature type="compositionally biased region" description="Low complexity" evidence="1">
    <location>
        <begin position="1104"/>
        <end position="1114"/>
    </location>
</feature>
<dbReference type="EMBL" id="JAQOWY010000462">
    <property type="protein sequence ID" value="KAK1841700.1"/>
    <property type="molecule type" value="Genomic_DNA"/>
</dbReference>
<feature type="compositionally biased region" description="Gly residues" evidence="1">
    <location>
        <begin position="1115"/>
        <end position="1124"/>
    </location>
</feature>
<evidence type="ECO:0000256" key="1">
    <source>
        <dbReference type="SAM" id="MobiDB-lite"/>
    </source>
</evidence>
<feature type="compositionally biased region" description="Low complexity" evidence="1">
    <location>
        <begin position="451"/>
        <end position="465"/>
    </location>
</feature>
<feature type="compositionally biased region" description="Polar residues" evidence="1">
    <location>
        <begin position="835"/>
        <end position="847"/>
    </location>
</feature>
<feature type="compositionally biased region" description="Low complexity" evidence="1">
    <location>
        <begin position="486"/>
        <end position="547"/>
    </location>
</feature>
<gene>
    <name evidence="4" type="ORF">CCHR01_15662</name>
</gene>
<feature type="region of interest" description="Disordered" evidence="1">
    <location>
        <begin position="977"/>
        <end position="998"/>
    </location>
</feature>
<feature type="compositionally biased region" description="Low complexity" evidence="1">
    <location>
        <begin position="419"/>
        <end position="443"/>
    </location>
</feature>
<evidence type="ECO:0000259" key="3">
    <source>
        <dbReference type="PROSITE" id="PS51212"/>
    </source>
</evidence>
<feature type="compositionally biased region" description="Low complexity" evidence="1">
    <location>
        <begin position="1125"/>
        <end position="1149"/>
    </location>
</feature>
<feature type="compositionally biased region" description="Polar residues" evidence="1">
    <location>
        <begin position="792"/>
        <end position="812"/>
    </location>
</feature>